<dbReference type="Gene3D" id="3.40.50.300">
    <property type="entry name" value="P-loop containing nucleotide triphosphate hydrolases"/>
    <property type="match status" value="2"/>
</dbReference>
<accession>A0A3N2AUW0</accession>
<evidence type="ECO:0000256" key="2">
    <source>
        <dbReference type="ARBA" id="ARBA00022737"/>
    </source>
</evidence>
<keyword evidence="3" id="KW-0547">Nucleotide-binding</keyword>
<dbReference type="SUPFAM" id="SSF52540">
    <property type="entry name" value="P-loop containing nucleoside triphosphate hydrolases"/>
    <property type="match status" value="2"/>
</dbReference>
<dbReference type="EMBL" id="RKHJ01000001">
    <property type="protein sequence ID" value="ROR66817.1"/>
    <property type="molecule type" value="Genomic_DNA"/>
</dbReference>
<dbReference type="InterPro" id="IPR003593">
    <property type="entry name" value="AAA+_ATPase"/>
</dbReference>
<name>A0A3N2AUW0_9MICO</name>
<dbReference type="Proteomes" id="UP000275456">
    <property type="component" value="Unassembled WGS sequence"/>
</dbReference>
<protein>
    <submittedName>
        <fullName evidence="6">Monosaccharide ABC transporter ATP-binding protein (CUT2 family)</fullName>
    </submittedName>
</protein>
<dbReference type="OrthoDB" id="39350at2"/>
<dbReference type="CDD" id="cd03216">
    <property type="entry name" value="ABC_Carb_Monos_I"/>
    <property type="match status" value="1"/>
</dbReference>
<evidence type="ECO:0000259" key="5">
    <source>
        <dbReference type="PROSITE" id="PS50893"/>
    </source>
</evidence>
<comment type="caution">
    <text evidence="6">The sequence shown here is derived from an EMBL/GenBank/DDBJ whole genome shotgun (WGS) entry which is preliminary data.</text>
</comment>
<dbReference type="PROSITE" id="PS50893">
    <property type="entry name" value="ABC_TRANSPORTER_2"/>
    <property type="match status" value="2"/>
</dbReference>
<dbReference type="PANTHER" id="PTHR43790">
    <property type="entry name" value="CARBOHYDRATE TRANSPORT ATP-BINDING PROTEIN MG119-RELATED"/>
    <property type="match status" value="1"/>
</dbReference>
<gene>
    <name evidence="6" type="ORF">EDD26_2212</name>
</gene>
<keyword evidence="7" id="KW-1185">Reference proteome</keyword>
<keyword evidence="2" id="KW-0677">Repeat</keyword>
<dbReference type="PANTHER" id="PTHR43790:SF9">
    <property type="entry name" value="GALACTOFURANOSE TRANSPORTER ATP-BINDING PROTEIN YTFR"/>
    <property type="match status" value="1"/>
</dbReference>
<evidence type="ECO:0000256" key="4">
    <source>
        <dbReference type="ARBA" id="ARBA00022840"/>
    </source>
</evidence>
<dbReference type="InterPro" id="IPR050107">
    <property type="entry name" value="ABC_carbohydrate_import_ATPase"/>
</dbReference>
<dbReference type="Pfam" id="PF00005">
    <property type="entry name" value="ABC_tran"/>
    <property type="match status" value="2"/>
</dbReference>
<keyword evidence="1" id="KW-0813">Transport</keyword>
<dbReference type="CDD" id="cd03215">
    <property type="entry name" value="ABC_Carb_Monos_II"/>
    <property type="match status" value="1"/>
</dbReference>
<dbReference type="InterPro" id="IPR017871">
    <property type="entry name" value="ABC_transporter-like_CS"/>
</dbReference>
<evidence type="ECO:0000313" key="6">
    <source>
        <dbReference type="EMBL" id="ROR66817.1"/>
    </source>
</evidence>
<reference evidence="6 7" key="1">
    <citation type="submission" date="2018-11" db="EMBL/GenBank/DDBJ databases">
        <title>Sequencing the genomes of 1000 actinobacteria strains.</title>
        <authorList>
            <person name="Klenk H.-P."/>
        </authorList>
    </citation>
    <scope>NUCLEOTIDE SEQUENCE [LARGE SCALE GENOMIC DNA]</scope>
    <source>
        <strain evidence="6 7">DSM 9580</strain>
    </source>
</reference>
<dbReference type="GO" id="GO:0016887">
    <property type="term" value="F:ATP hydrolysis activity"/>
    <property type="evidence" value="ECO:0007669"/>
    <property type="project" value="InterPro"/>
</dbReference>
<dbReference type="InterPro" id="IPR003439">
    <property type="entry name" value="ABC_transporter-like_ATP-bd"/>
</dbReference>
<organism evidence="6 7">
    <name type="scientific">Agrococcus jenensis</name>
    <dbReference type="NCBI Taxonomy" id="46353"/>
    <lineage>
        <taxon>Bacteria</taxon>
        <taxon>Bacillati</taxon>
        <taxon>Actinomycetota</taxon>
        <taxon>Actinomycetes</taxon>
        <taxon>Micrococcales</taxon>
        <taxon>Microbacteriaceae</taxon>
        <taxon>Agrococcus</taxon>
    </lineage>
</organism>
<feature type="domain" description="ABC transporter" evidence="5">
    <location>
        <begin position="258"/>
        <end position="499"/>
    </location>
</feature>
<dbReference type="SMART" id="SM00382">
    <property type="entry name" value="AAA"/>
    <property type="match status" value="2"/>
</dbReference>
<evidence type="ECO:0000256" key="1">
    <source>
        <dbReference type="ARBA" id="ARBA00022448"/>
    </source>
</evidence>
<dbReference type="InterPro" id="IPR027417">
    <property type="entry name" value="P-loop_NTPase"/>
</dbReference>
<dbReference type="RefSeq" id="WP_123697759.1">
    <property type="nucleotide sequence ID" value="NZ_RKHJ01000001.1"/>
</dbReference>
<dbReference type="AlphaFoldDB" id="A0A3N2AUW0"/>
<proteinExistence type="predicted"/>
<evidence type="ECO:0000313" key="7">
    <source>
        <dbReference type="Proteomes" id="UP000275456"/>
    </source>
</evidence>
<dbReference type="GO" id="GO:0005524">
    <property type="term" value="F:ATP binding"/>
    <property type="evidence" value="ECO:0007669"/>
    <property type="project" value="UniProtKB-KW"/>
</dbReference>
<feature type="domain" description="ABC transporter" evidence="5">
    <location>
        <begin position="7"/>
        <end position="242"/>
    </location>
</feature>
<evidence type="ECO:0000256" key="3">
    <source>
        <dbReference type="ARBA" id="ARBA00022741"/>
    </source>
</evidence>
<keyword evidence="4 6" id="KW-0067">ATP-binding</keyword>
<dbReference type="PROSITE" id="PS00211">
    <property type="entry name" value="ABC_TRANSPORTER_1"/>
    <property type="match status" value="1"/>
</dbReference>
<sequence length="501" mass="52797">MTAAPVLELRGATVRFGAQTVLDGVDLRLLPGEVHALLGENGAGKSTLIKAITGSIPLAAGTMLLDGVPVQHRSPREGQAAGISVVHQELELLPNLSVAENLSIGHEPRRGGRIDWRRARRSAAAALDELGIRIDPASLLGAHPRSSQQLVAIARAVAADARVLVLDEPTARLEQDAIAELFRVVLELRDRGVAILFVSHFLDQVYEVCDRVTVLREGRCVGEHRTREVLRVELLEQMTGSTPAEPRRDAAGTGEPGAGVPHVVARAIVGGRAAGIDLELAEGEIVGLVGAVGSGRTALARRISGVERPVSGTVQIAGVRRDLAHPRDAIALGVVYASEDRRAEGIVDRMSVADNIVLALQAERGTLRPLSRAQRDELAESWIEALAIKPADPSRPAGTLSSGNQQKVLLARLLCLSPRVLILDEPTRGIDAGAKSEVQHLVEDLAANGVAVLFISAEPEEVVGLATRVVALRDGLAVGSFDADGLTVESLLAAVAESGDD</sequence>